<evidence type="ECO:0000256" key="1">
    <source>
        <dbReference type="SAM" id="SignalP"/>
    </source>
</evidence>
<reference evidence="2 3" key="1">
    <citation type="submission" date="2014-12" db="EMBL/GenBank/DDBJ databases">
        <title>Genome sequencing of Chryseobacterium taiwanense TPW19.</title>
        <authorList>
            <person name="Tan P.W."/>
            <person name="Chan K.-G."/>
        </authorList>
    </citation>
    <scope>NUCLEOTIDE SEQUENCE [LARGE SCALE GENOMIC DNA]</scope>
    <source>
        <strain evidence="2 3">TPW19</strain>
    </source>
</reference>
<dbReference type="Pfam" id="PF13585">
    <property type="entry name" value="CHU_C"/>
    <property type="match status" value="1"/>
</dbReference>
<sequence length="1110" mass="122709">MKKNLFLFTVFCCGLTFAQNLLWEFQTTSPIIESEHFITLSDTDSQGNIYVAGRYGRSFFPSINGITFGSITKTTSPTEMLRAVVAKLDKNKNVIWVKEISSDYASTVTSVVVDKQDNVIVAGYTDGQNLKLNPNSNAIFNTGTLSGSSYIIKLDTSGNYVFGNIYNFAGNITCTIDQNNNIISTGNYANYVPLFVTDFNPDPTITYNLPAPDGIFIMKNNPNGSFVWARPLHAHNTPGINSVKVDKSNNIIILGNFEAYLKIDNNTFSAGNISSNRHFIAKFNNDGNFIWYQNLTSFSMFLNSSNSKIDIDNNDNIYTASTYYEPQTISFPNATINAPDDGKTIIYKISSTGNLVWNSLVKEENSAYDFLSIKLNPDNTINFFGRYSDNTITVVNGNNNTEEVVHKLDLGLNYSYLSRNADAYYLKFRNDGKLIFNKSDFSSFTYSQNIDYEGNIILAGYYDDYQDFDPDQDVKIIKYTNSNINGLIQKFGKCYNGTPDGDKTQTFCSSINPTIQDLYPNTSYTTWYDSPISLNSLAPNTPLQNNVTYYASVQDESCPYNPKRLAVKVVINTAPATLTVTDFYFCTNVNQMTLNQLNINNNQNIHFYNAAGNLISNYSNIIAGAQYYVAQYNGQCESIKAPFKVFSIQGLTPTVNTQQIFCKTNNPTISNIQVTGQNIKWYNAAGNILASTTALVNGETYYASQTINGCESGKIAVQVTVNETPKPTANAAQDFCSSAGPTLANLVVTGTALQFYDAAGNILPLTTPLVHGTTYFVTQTLNNCESEKLSIAVTLSNNNVPANEYSATLCNSTAGNSMVVDLTSYQGNIIANPSNYLFTFTDTSGNVISNPTSYILSMGLNAFFVKVSTPDGCFKIVRLSLTLNPKPELNLPEKIDFCKGKSIILDAGTGYTSYLWNTGVTTQTITVSTPGNYSVTVTNNFGCQDTDNTLVSYTILPEIVSVNITNNTATIILSGTGNFEYSLDNSVWQNSNIFTNLIMGEYIVYVRTKEGCIIGQKPFSIFNIPNTFTPNGDGFNDKWRIVGLENYSGTEVSVYDRKGLPVFKEIIAKNPLMWDGKLNGNQISTGTYWYVIKVSDGRIYTGWVLIKNRD</sequence>
<evidence type="ECO:0000313" key="2">
    <source>
        <dbReference type="EMBL" id="KIC61525.1"/>
    </source>
</evidence>
<keyword evidence="3" id="KW-1185">Reference proteome</keyword>
<dbReference type="InterPro" id="IPR011047">
    <property type="entry name" value="Quinoprotein_ADH-like_sf"/>
</dbReference>
<dbReference type="SUPFAM" id="SSF50998">
    <property type="entry name" value="Quinoprotein alcohol dehydrogenase-like"/>
    <property type="match status" value="1"/>
</dbReference>
<evidence type="ECO:0000313" key="3">
    <source>
        <dbReference type="Proteomes" id="UP000031167"/>
    </source>
</evidence>
<dbReference type="InterPro" id="IPR052918">
    <property type="entry name" value="Motility_Chemotaxis_Reg"/>
</dbReference>
<keyword evidence="1" id="KW-0732">Signal</keyword>
<accession>A0A0B4DB16</accession>
<proteinExistence type="predicted"/>
<feature type="signal peptide" evidence="1">
    <location>
        <begin position="1"/>
        <end position="18"/>
    </location>
</feature>
<dbReference type="InterPro" id="IPR026341">
    <property type="entry name" value="T9SS_type_B"/>
</dbReference>
<dbReference type="NCBIfam" id="TIGR04131">
    <property type="entry name" value="Bac_Flav_CTERM"/>
    <property type="match status" value="1"/>
</dbReference>
<dbReference type="PANTHER" id="PTHR35580:SF1">
    <property type="entry name" value="PHYTASE-LIKE DOMAIN-CONTAINING PROTEIN"/>
    <property type="match status" value="1"/>
</dbReference>
<name>A0A0B4DB16_9FLAO</name>
<dbReference type="AlphaFoldDB" id="A0A0B4DB16"/>
<protein>
    <submittedName>
        <fullName evidence="2">Uncharacterized protein</fullName>
    </submittedName>
</protein>
<dbReference type="RefSeq" id="WP_039372433.1">
    <property type="nucleotide sequence ID" value="NZ_JWTA01000018.1"/>
</dbReference>
<dbReference type="EMBL" id="JWTA01000018">
    <property type="protein sequence ID" value="KIC61525.1"/>
    <property type="molecule type" value="Genomic_DNA"/>
</dbReference>
<dbReference type="PANTHER" id="PTHR35580">
    <property type="entry name" value="CELL SURFACE GLYCOPROTEIN (S-LAYER PROTEIN)-LIKE PROTEIN"/>
    <property type="match status" value="1"/>
</dbReference>
<organism evidence="2 3">
    <name type="scientific">Chryseobacterium taiwanense</name>
    <dbReference type="NCBI Taxonomy" id="363331"/>
    <lineage>
        <taxon>Bacteria</taxon>
        <taxon>Pseudomonadati</taxon>
        <taxon>Bacteroidota</taxon>
        <taxon>Flavobacteriia</taxon>
        <taxon>Flavobacteriales</taxon>
        <taxon>Weeksellaceae</taxon>
        <taxon>Chryseobacterium group</taxon>
        <taxon>Chryseobacterium</taxon>
    </lineage>
</organism>
<comment type="caution">
    <text evidence="2">The sequence shown here is derived from an EMBL/GenBank/DDBJ whole genome shotgun (WGS) entry which is preliminary data.</text>
</comment>
<feature type="chain" id="PRO_5002085330" evidence="1">
    <location>
        <begin position="19"/>
        <end position="1110"/>
    </location>
</feature>
<dbReference type="STRING" id="363331.RM51_17085"/>
<gene>
    <name evidence="2" type="ORF">RM51_17085</name>
</gene>
<dbReference type="Proteomes" id="UP000031167">
    <property type="component" value="Unassembled WGS sequence"/>
</dbReference>